<dbReference type="RefSeq" id="WP_042991101.1">
    <property type="nucleotide sequence ID" value="NZ_CP123050.1"/>
</dbReference>
<dbReference type="Proteomes" id="UP001206013">
    <property type="component" value="Unassembled WGS sequence"/>
</dbReference>
<accession>A0A0C2V7I0</accession>
<evidence type="ECO:0000256" key="1">
    <source>
        <dbReference type="SAM" id="MobiDB-lite"/>
    </source>
</evidence>
<dbReference type="EMBL" id="WDIP01000015">
    <property type="protein sequence ID" value="KAB5882732.1"/>
    <property type="molecule type" value="Genomic_DNA"/>
</dbReference>
<evidence type="ECO:0000313" key="5">
    <source>
        <dbReference type="Proteomes" id="UP000193377"/>
    </source>
</evidence>
<proteinExistence type="predicted"/>
<protein>
    <submittedName>
        <fullName evidence="2">Uncharacterized protein</fullName>
    </submittedName>
</protein>
<reference evidence="3" key="3">
    <citation type="submission" date="2022-06" db="EMBL/GenBank/DDBJ databases">
        <title>Isolation of gut microbiota from human fecal samples.</title>
        <authorList>
            <person name="Pamer E.G."/>
            <person name="Barat B."/>
            <person name="Waligurski E."/>
            <person name="Medina S."/>
            <person name="Paddock L."/>
            <person name="Mostad J."/>
        </authorList>
    </citation>
    <scope>NUCLEOTIDE SEQUENCE</scope>
    <source>
        <strain evidence="3">SL.1.01</strain>
    </source>
</reference>
<comment type="caution">
    <text evidence="2">The sequence shown here is derived from an EMBL/GenBank/DDBJ whole genome shotgun (WGS) entry which is preliminary data.</text>
</comment>
<evidence type="ECO:0000313" key="6">
    <source>
        <dbReference type="Proteomes" id="UP000470200"/>
    </source>
</evidence>
<reference evidence="4 5" key="1">
    <citation type="journal article" date="2016" name="Sci. Rep.">
        <title>Evaluation of genetic diversity among strains of the human gut commensal Bifidobacterium adolescentis.</title>
        <authorList>
            <person name="Duranti S."/>
            <person name="Milani C."/>
            <person name="Lugli G.A."/>
            <person name="Mancabelli L."/>
            <person name="Turroni F."/>
            <person name="Ferrario C."/>
            <person name="Mangifesta M."/>
            <person name="Viappiani A."/>
            <person name="Sanchez B."/>
            <person name="Margolles A."/>
            <person name="van Sinderen D."/>
            <person name="Ventura M."/>
        </authorList>
    </citation>
    <scope>NUCLEOTIDE SEQUENCE [LARGE SCALE GENOMIC DNA]</scope>
    <source>
        <strain evidence="4 5">487B</strain>
    </source>
</reference>
<feature type="compositionally biased region" description="Acidic residues" evidence="1">
    <location>
        <begin position="67"/>
        <end position="77"/>
    </location>
</feature>
<organism evidence="2 6">
    <name type="scientific">Bifidobacterium adolescentis</name>
    <dbReference type="NCBI Taxonomy" id="1680"/>
    <lineage>
        <taxon>Bacteria</taxon>
        <taxon>Bacillati</taxon>
        <taxon>Actinomycetota</taxon>
        <taxon>Actinomycetes</taxon>
        <taxon>Bifidobacteriales</taxon>
        <taxon>Bifidobacteriaceae</taxon>
        <taxon>Bifidobacterium</taxon>
    </lineage>
</organism>
<dbReference type="Proteomes" id="UP000470200">
    <property type="component" value="Unassembled WGS sequence"/>
</dbReference>
<dbReference type="EMBL" id="JANFYM010000003">
    <property type="protein sequence ID" value="MCQ4792694.1"/>
    <property type="molecule type" value="Genomic_DNA"/>
</dbReference>
<name>A0A0C2V7I0_BIFAD</name>
<evidence type="ECO:0000313" key="3">
    <source>
        <dbReference type="EMBL" id="MCQ4792694.1"/>
    </source>
</evidence>
<reference evidence="2 6" key="2">
    <citation type="journal article" date="2019" name="Nat. Med.">
        <title>A library of human gut bacterial isolates paired with longitudinal multiomics data enables mechanistic microbiome research.</title>
        <authorList>
            <person name="Poyet M."/>
            <person name="Groussin M."/>
            <person name="Gibbons S.M."/>
            <person name="Avila-Pacheco J."/>
            <person name="Jiang X."/>
            <person name="Kearney S.M."/>
            <person name="Perrotta A.R."/>
            <person name="Berdy B."/>
            <person name="Zhao S."/>
            <person name="Lieberman T.D."/>
            <person name="Swanson P.K."/>
            <person name="Smith M."/>
            <person name="Roesemann S."/>
            <person name="Alexander J.E."/>
            <person name="Rich S.A."/>
            <person name="Livny J."/>
            <person name="Vlamakis H."/>
            <person name="Clish C."/>
            <person name="Bullock K."/>
            <person name="Deik A."/>
            <person name="Scott J."/>
            <person name="Pierce K.A."/>
            <person name="Xavier R.J."/>
            <person name="Alm E.J."/>
        </authorList>
    </citation>
    <scope>NUCLEOTIDE SEQUENCE [LARGE SCALE GENOMIC DNA]</scope>
    <source>
        <strain evidence="2 6">BIOML-A105</strain>
    </source>
</reference>
<evidence type="ECO:0000313" key="2">
    <source>
        <dbReference type="EMBL" id="KAB5882732.1"/>
    </source>
</evidence>
<dbReference type="EMBL" id="LNKD01000001">
    <property type="protein sequence ID" value="OSG88427.1"/>
    <property type="molecule type" value="Genomic_DNA"/>
</dbReference>
<evidence type="ECO:0000313" key="4">
    <source>
        <dbReference type="EMBL" id="OSG88427.1"/>
    </source>
</evidence>
<dbReference type="Proteomes" id="UP000193377">
    <property type="component" value="Unassembled WGS sequence"/>
</dbReference>
<feature type="region of interest" description="Disordered" evidence="1">
    <location>
        <begin position="60"/>
        <end position="88"/>
    </location>
</feature>
<sequence>MTRTTVSAAKPDKTDTGEWIDIHSHVGRLMSTLMAGGRPFSIDATSAGMTIITALSPQAVGTRDAETAAENDAENGTDPDGARITSRKTLYDRFKTKLNENLAERKQ</sequence>
<dbReference type="AlphaFoldDB" id="A0A0C2V7I0"/>
<gene>
    <name evidence="4" type="ORF">B0487_1348</name>
    <name evidence="2" type="ORF">GA629_10105</name>
    <name evidence="3" type="ORF">NE692_04350</name>
</gene>